<dbReference type="InterPro" id="IPR001264">
    <property type="entry name" value="Glyco_trans_51"/>
</dbReference>
<evidence type="ECO:0000256" key="11">
    <source>
        <dbReference type="ARBA" id="ARBA00022960"/>
    </source>
</evidence>
<dbReference type="EMBL" id="QYUO01000002">
    <property type="protein sequence ID" value="RJF96314.1"/>
    <property type="molecule type" value="Genomic_DNA"/>
</dbReference>
<sequence>MAATGAAGFALLLAYAIILIPFTPSISDIRKAKAETPSILMSADGKQLAVFKRVNRQWVELDQISPHVIDALIATEDHRFYEHHGVDLRRTAAGILRTLQGDPEGGSTLTQQLARNLYPEEIGRKRNITRKLKELITALKIEYAYSKKEILLTYLNTMPFLYNAFGIEMGARTYFDKSAEKLTVLESATLIGMLKGTSYYNPVLSPERAAKRRNVVLSQMVKRGALSKASFESYKNRPLRLEFERQPEPVGSAPHLAEHIRKWLVDWADRNDYNLYSDGLVIYSTIDSRMQAYADQSVARRMDALQAVSDAEWGVASQRLNSSNPFAYIGMRRQGQPFGHFWKARSGAVDAFVRESTAYRKAVESGTAPETALAELKRNAAFMIRLRAEKMRLESGFVAMDPANGHVKAWVGSRDFAIDQFDHVTQARRQPGSTFKPFVYGAALEQGMPPDRRFTDAAVEIPMSDGTVWRPTDASAPSGRPMTARDGLIYSKNTITAQVMQEVGPKKTAGFARKLGVNQSKLDPVPALALGTSPVTLLEMVSAYSTIASGGAYRKPILVSRIDDKDGTVLESFSGDSTRALSDKIAHDLTDMMRGVVNQGTGRAIRSQFGIHADVAGKTGTTQNNTDGWFILMHPRLVAGSWVGFNDARVTMRSDYWGQGARTALPVVGDFYRKTLHARLIESGARFPKPKDSFFESMLDKVVELLGWEKDEPPAPPARPRSVAPAQPQTPDDVPDEPFNEMERILNQAREAAQSDEDARRLVETVLENQLRAMEEGREEFEGNTGEN</sequence>
<name>A0A3A3FM87_9BURK</name>
<dbReference type="Gene3D" id="3.40.710.10">
    <property type="entry name" value="DD-peptidase/beta-lactamase superfamily"/>
    <property type="match status" value="1"/>
</dbReference>
<reference evidence="22" key="1">
    <citation type="submission" date="2018-09" db="EMBL/GenBank/DDBJ databases">
        <authorList>
            <person name="Zhu H."/>
        </authorList>
    </citation>
    <scope>NUCLEOTIDE SEQUENCE [LARGE SCALE GENOMIC DNA]</scope>
    <source>
        <strain evidence="22">K1R23-30</strain>
    </source>
</reference>
<evidence type="ECO:0000256" key="18">
    <source>
        <dbReference type="SAM" id="MobiDB-lite"/>
    </source>
</evidence>
<proteinExistence type="inferred from homology"/>
<evidence type="ECO:0000256" key="2">
    <source>
        <dbReference type="ARBA" id="ARBA00004752"/>
    </source>
</evidence>
<comment type="similarity">
    <text evidence="4">In the N-terminal section; belongs to the glycosyltransferase 51 family.</text>
</comment>
<keyword evidence="15" id="KW-0961">Cell wall biogenesis/degradation</keyword>
<dbReference type="InterPro" id="IPR036950">
    <property type="entry name" value="PBP_transglycosylase"/>
</dbReference>
<evidence type="ECO:0000313" key="21">
    <source>
        <dbReference type="EMBL" id="RJF96314.1"/>
    </source>
</evidence>
<dbReference type="GO" id="GO:0009002">
    <property type="term" value="F:serine-type D-Ala-D-Ala carboxypeptidase activity"/>
    <property type="evidence" value="ECO:0007669"/>
    <property type="project" value="UniProtKB-EC"/>
</dbReference>
<feature type="compositionally biased region" description="Low complexity" evidence="18">
    <location>
        <begin position="720"/>
        <end position="729"/>
    </location>
</feature>
<feature type="region of interest" description="Disordered" evidence="18">
    <location>
        <begin position="710"/>
        <end position="760"/>
    </location>
</feature>
<evidence type="ECO:0000256" key="8">
    <source>
        <dbReference type="ARBA" id="ARBA00022676"/>
    </source>
</evidence>
<dbReference type="AlphaFoldDB" id="A0A3A3FM87"/>
<keyword evidence="7" id="KW-0645">Protease</keyword>
<evidence type="ECO:0000256" key="5">
    <source>
        <dbReference type="ARBA" id="ARBA00022475"/>
    </source>
</evidence>
<keyword evidence="5" id="KW-1003">Cell membrane</keyword>
<keyword evidence="13" id="KW-0472">Membrane</keyword>
<keyword evidence="8" id="KW-0328">Glycosyltransferase</keyword>
<dbReference type="Pfam" id="PF00905">
    <property type="entry name" value="Transpeptidase"/>
    <property type="match status" value="1"/>
</dbReference>
<organism evidence="21 22">
    <name type="scientific">Noviherbaspirillum saxi</name>
    <dbReference type="NCBI Taxonomy" id="2320863"/>
    <lineage>
        <taxon>Bacteria</taxon>
        <taxon>Pseudomonadati</taxon>
        <taxon>Pseudomonadota</taxon>
        <taxon>Betaproteobacteria</taxon>
        <taxon>Burkholderiales</taxon>
        <taxon>Oxalobacteraceae</taxon>
        <taxon>Noviherbaspirillum</taxon>
    </lineage>
</organism>
<evidence type="ECO:0000256" key="10">
    <source>
        <dbReference type="ARBA" id="ARBA00022801"/>
    </source>
</evidence>
<evidence type="ECO:0000256" key="3">
    <source>
        <dbReference type="ARBA" id="ARBA00007090"/>
    </source>
</evidence>
<comment type="catalytic activity">
    <reaction evidence="16">
        <text>Preferential cleavage: (Ac)2-L-Lys-D-Ala-|-D-Ala. Also transpeptidation of peptidyl-alanyl moieties that are N-acyl substituents of D-alanine.</text>
        <dbReference type="EC" id="3.4.16.4"/>
    </reaction>
</comment>
<dbReference type="RefSeq" id="WP_119771459.1">
    <property type="nucleotide sequence ID" value="NZ_QYUO01000002.1"/>
</dbReference>
<keyword evidence="12" id="KW-0573">Peptidoglycan synthesis</keyword>
<evidence type="ECO:0000259" key="20">
    <source>
        <dbReference type="Pfam" id="PF00912"/>
    </source>
</evidence>
<comment type="similarity">
    <text evidence="3">In the C-terminal section; belongs to the transpeptidase family.</text>
</comment>
<dbReference type="GO" id="GO:0008360">
    <property type="term" value="P:regulation of cell shape"/>
    <property type="evidence" value="ECO:0007669"/>
    <property type="project" value="UniProtKB-KW"/>
</dbReference>
<evidence type="ECO:0000256" key="9">
    <source>
        <dbReference type="ARBA" id="ARBA00022679"/>
    </source>
</evidence>
<evidence type="ECO:0000256" key="15">
    <source>
        <dbReference type="ARBA" id="ARBA00023316"/>
    </source>
</evidence>
<evidence type="ECO:0000256" key="13">
    <source>
        <dbReference type="ARBA" id="ARBA00023136"/>
    </source>
</evidence>
<dbReference type="InterPro" id="IPR023346">
    <property type="entry name" value="Lysozyme-like_dom_sf"/>
</dbReference>
<dbReference type="PANTHER" id="PTHR32282:SF11">
    <property type="entry name" value="PENICILLIN-BINDING PROTEIN 1B"/>
    <property type="match status" value="1"/>
</dbReference>
<comment type="subcellular location">
    <subcellularLocation>
        <location evidence="1">Cell membrane</location>
    </subcellularLocation>
</comment>
<dbReference type="Pfam" id="PF00912">
    <property type="entry name" value="Transgly"/>
    <property type="match status" value="1"/>
</dbReference>
<gene>
    <name evidence="21" type="ORF">D3871_19820</name>
</gene>
<dbReference type="InterPro" id="IPR012338">
    <property type="entry name" value="Beta-lactam/transpept-like"/>
</dbReference>
<evidence type="ECO:0000256" key="4">
    <source>
        <dbReference type="ARBA" id="ARBA00007739"/>
    </source>
</evidence>
<dbReference type="UniPathway" id="UPA00219"/>
<evidence type="ECO:0000313" key="22">
    <source>
        <dbReference type="Proteomes" id="UP000265955"/>
    </source>
</evidence>
<dbReference type="GO" id="GO:0005886">
    <property type="term" value="C:plasma membrane"/>
    <property type="evidence" value="ECO:0007669"/>
    <property type="project" value="UniProtKB-SubCell"/>
</dbReference>
<comment type="caution">
    <text evidence="21">The sequence shown here is derived from an EMBL/GenBank/DDBJ whole genome shotgun (WGS) entry which is preliminary data.</text>
</comment>
<evidence type="ECO:0000259" key="19">
    <source>
        <dbReference type="Pfam" id="PF00905"/>
    </source>
</evidence>
<keyword evidence="9" id="KW-0808">Transferase</keyword>
<evidence type="ECO:0000256" key="17">
    <source>
        <dbReference type="ARBA" id="ARBA00049902"/>
    </source>
</evidence>
<evidence type="ECO:0000256" key="6">
    <source>
        <dbReference type="ARBA" id="ARBA00022645"/>
    </source>
</evidence>
<dbReference type="Proteomes" id="UP000265955">
    <property type="component" value="Unassembled WGS sequence"/>
</dbReference>
<dbReference type="SUPFAM" id="SSF56601">
    <property type="entry name" value="beta-lactamase/transpeptidase-like"/>
    <property type="match status" value="1"/>
</dbReference>
<evidence type="ECO:0000256" key="7">
    <source>
        <dbReference type="ARBA" id="ARBA00022670"/>
    </source>
</evidence>
<dbReference type="InterPro" id="IPR050396">
    <property type="entry name" value="Glycosyltr_51/Transpeptidase"/>
</dbReference>
<dbReference type="GO" id="GO:0008955">
    <property type="term" value="F:peptidoglycan glycosyltransferase activity"/>
    <property type="evidence" value="ECO:0007669"/>
    <property type="project" value="UniProtKB-EC"/>
</dbReference>
<feature type="domain" description="Penicillin-binding protein transpeptidase" evidence="19">
    <location>
        <begin position="397"/>
        <end position="627"/>
    </location>
</feature>
<keyword evidence="6" id="KW-0121">Carboxypeptidase</keyword>
<accession>A0A3A3FM87</accession>
<dbReference type="GO" id="GO:0071555">
    <property type="term" value="P:cell wall organization"/>
    <property type="evidence" value="ECO:0007669"/>
    <property type="project" value="UniProtKB-KW"/>
</dbReference>
<dbReference type="InterPro" id="IPR001460">
    <property type="entry name" value="PCN-bd_Tpept"/>
</dbReference>
<keyword evidence="11" id="KW-0133">Cell shape</keyword>
<dbReference type="Gene3D" id="1.10.3810.10">
    <property type="entry name" value="Biosynthetic peptidoglycan transglycosylase-like"/>
    <property type="match status" value="1"/>
</dbReference>
<evidence type="ECO:0000256" key="14">
    <source>
        <dbReference type="ARBA" id="ARBA00023268"/>
    </source>
</evidence>
<dbReference type="OrthoDB" id="9766909at2"/>
<feature type="domain" description="Glycosyl transferase family 51" evidence="20">
    <location>
        <begin position="45"/>
        <end position="220"/>
    </location>
</feature>
<keyword evidence="14" id="KW-0511">Multifunctional enzyme</keyword>
<protein>
    <submittedName>
        <fullName evidence="21">Penicillin-binding protein</fullName>
    </submittedName>
</protein>
<evidence type="ECO:0000256" key="12">
    <source>
        <dbReference type="ARBA" id="ARBA00022984"/>
    </source>
</evidence>
<comment type="pathway">
    <text evidence="2">Cell wall biogenesis; peptidoglycan biosynthesis.</text>
</comment>
<dbReference type="GO" id="GO:0006508">
    <property type="term" value="P:proteolysis"/>
    <property type="evidence" value="ECO:0007669"/>
    <property type="project" value="UniProtKB-KW"/>
</dbReference>
<evidence type="ECO:0000256" key="1">
    <source>
        <dbReference type="ARBA" id="ARBA00004236"/>
    </source>
</evidence>
<dbReference type="GO" id="GO:0008658">
    <property type="term" value="F:penicillin binding"/>
    <property type="evidence" value="ECO:0007669"/>
    <property type="project" value="InterPro"/>
</dbReference>
<evidence type="ECO:0000256" key="16">
    <source>
        <dbReference type="ARBA" id="ARBA00034000"/>
    </source>
</evidence>
<keyword evidence="10" id="KW-0378">Hydrolase</keyword>
<comment type="catalytic activity">
    <reaction evidence="17">
        <text>[GlcNAc-(1-&gt;4)-Mur2Ac(oyl-L-Ala-gamma-D-Glu-L-Lys-D-Ala-D-Ala)](n)-di-trans,octa-cis-undecaprenyl diphosphate + beta-D-GlcNAc-(1-&gt;4)-Mur2Ac(oyl-L-Ala-gamma-D-Glu-L-Lys-D-Ala-D-Ala)-di-trans,octa-cis-undecaprenyl diphosphate = [GlcNAc-(1-&gt;4)-Mur2Ac(oyl-L-Ala-gamma-D-Glu-L-Lys-D-Ala-D-Ala)](n+1)-di-trans,octa-cis-undecaprenyl diphosphate + di-trans,octa-cis-undecaprenyl diphosphate + H(+)</text>
        <dbReference type="Rhea" id="RHEA:23708"/>
        <dbReference type="Rhea" id="RHEA-COMP:9602"/>
        <dbReference type="Rhea" id="RHEA-COMP:9603"/>
        <dbReference type="ChEBI" id="CHEBI:15378"/>
        <dbReference type="ChEBI" id="CHEBI:58405"/>
        <dbReference type="ChEBI" id="CHEBI:60033"/>
        <dbReference type="ChEBI" id="CHEBI:78435"/>
        <dbReference type="EC" id="2.4.99.28"/>
    </reaction>
</comment>
<dbReference type="SUPFAM" id="SSF53955">
    <property type="entry name" value="Lysozyme-like"/>
    <property type="match status" value="1"/>
</dbReference>
<dbReference type="PANTHER" id="PTHR32282">
    <property type="entry name" value="BINDING PROTEIN TRANSPEPTIDASE, PUTATIVE-RELATED"/>
    <property type="match status" value="1"/>
</dbReference>
<dbReference type="GO" id="GO:0009252">
    <property type="term" value="P:peptidoglycan biosynthetic process"/>
    <property type="evidence" value="ECO:0007669"/>
    <property type="project" value="UniProtKB-UniPathway"/>
</dbReference>
<keyword evidence="22" id="KW-1185">Reference proteome</keyword>
<dbReference type="GO" id="GO:0030288">
    <property type="term" value="C:outer membrane-bounded periplasmic space"/>
    <property type="evidence" value="ECO:0007669"/>
    <property type="project" value="TreeGrafter"/>
</dbReference>